<dbReference type="InterPro" id="IPR019734">
    <property type="entry name" value="TPR_rpt"/>
</dbReference>
<accession>A0A9W7E3N3</accession>
<dbReference type="AlphaFoldDB" id="A0A9W7E3N3"/>
<keyword evidence="1" id="KW-0677">Repeat</keyword>
<dbReference type="Gene3D" id="1.25.40.10">
    <property type="entry name" value="Tetratricopeptide repeat domain"/>
    <property type="match status" value="1"/>
</dbReference>
<dbReference type="Proteomes" id="UP001162640">
    <property type="component" value="Unassembled WGS sequence"/>
</dbReference>
<sequence>MKKNGEYEEAIKVWERCLAGQTKVLREDHKYTLMSLSNLGIVYKDLKYYEKAMEYYERALKGFERRLGKTHPTILMTLENIAIIYDDGLKDYGKAEEMYQTALEGYEAYLGKDHEASKNCAKNFKINLEGSGNSEMLSQLILSYPGLAFEEVD</sequence>
<reference evidence="5" key="1">
    <citation type="journal article" date="2023" name="Commun. Biol.">
        <title>Genome analysis of Parmales, the sister group of diatoms, reveals the evolutionary specialization of diatoms from phago-mixotrophs to photoautotrophs.</title>
        <authorList>
            <person name="Ban H."/>
            <person name="Sato S."/>
            <person name="Yoshikawa S."/>
            <person name="Yamada K."/>
            <person name="Nakamura Y."/>
            <person name="Ichinomiya M."/>
            <person name="Sato N."/>
            <person name="Blanc-Mathieu R."/>
            <person name="Endo H."/>
            <person name="Kuwata A."/>
            <person name="Ogata H."/>
        </authorList>
    </citation>
    <scope>NUCLEOTIDE SEQUENCE [LARGE SCALE GENOMIC DNA]</scope>
</reference>
<dbReference type="InterPro" id="IPR011990">
    <property type="entry name" value="TPR-like_helical_dom_sf"/>
</dbReference>
<gene>
    <name evidence="4" type="ORF">TL16_g04087</name>
</gene>
<evidence type="ECO:0000313" key="5">
    <source>
        <dbReference type="Proteomes" id="UP001162640"/>
    </source>
</evidence>
<protein>
    <recommendedName>
        <fullName evidence="6">Kinesin light chain</fullName>
    </recommendedName>
</protein>
<dbReference type="SUPFAM" id="SSF48452">
    <property type="entry name" value="TPR-like"/>
    <property type="match status" value="1"/>
</dbReference>
<keyword evidence="2 3" id="KW-0802">TPR repeat</keyword>
<dbReference type="PANTHER" id="PTHR45641:SF19">
    <property type="entry name" value="NEPHROCYSTIN-3"/>
    <property type="match status" value="1"/>
</dbReference>
<dbReference type="PANTHER" id="PTHR45641">
    <property type="entry name" value="TETRATRICOPEPTIDE REPEAT PROTEIN (AFU_ORTHOLOGUE AFUA_6G03870)"/>
    <property type="match status" value="1"/>
</dbReference>
<proteinExistence type="predicted"/>
<evidence type="ECO:0000256" key="1">
    <source>
        <dbReference type="ARBA" id="ARBA00022737"/>
    </source>
</evidence>
<evidence type="ECO:0008006" key="6">
    <source>
        <dbReference type="Google" id="ProtNLM"/>
    </source>
</evidence>
<dbReference type="PROSITE" id="PS50005">
    <property type="entry name" value="TPR"/>
    <property type="match status" value="1"/>
</dbReference>
<evidence type="ECO:0000256" key="3">
    <source>
        <dbReference type="PROSITE-ProRule" id="PRU00339"/>
    </source>
</evidence>
<dbReference type="EMBL" id="BLQM01000111">
    <property type="protein sequence ID" value="GMH64982.1"/>
    <property type="molecule type" value="Genomic_DNA"/>
</dbReference>
<evidence type="ECO:0000256" key="2">
    <source>
        <dbReference type="ARBA" id="ARBA00022803"/>
    </source>
</evidence>
<dbReference type="Pfam" id="PF13424">
    <property type="entry name" value="TPR_12"/>
    <property type="match status" value="2"/>
</dbReference>
<evidence type="ECO:0000313" key="4">
    <source>
        <dbReference type="EMBL" id="GMH64982.1"/>
    </source>
</evidence>
<organism evidence="4 5">
    <name type="scientific">Triparma laevis f. inornata</name>
    <dbReference type="NCBI Taxonomy" id="1714386"/>
    <lineage>
        <taxon>Eukaryota</taxon>
        <taxon>Sar</taxon>
        <taxon>Stramenopiles</taxon>
        <taxon>Ochrophyta</taxon>
        <taxon>Bolidophyceae</taxon>
        <taxon>Parmales</taxon>
        <taxon>Triparmaceae</taxon>
        <taxon>Triparma</taxon>
    </lineage>
</organism>
<name>A0A9W7E3N3_9STRA</name>
<comment type="caution">
    <text evidence="4">The sequence shown here is derived from an EMBL/GenBank/DDBJ whole genome shotgun (WGS) entry which is preliminary data.</text>
</comment>
<dbReference type="PROSITE" id="PS50293">
    <property type="entry name" value="TPR_REGION"/>
    <property type="match status" value="1"/>
</dbReference>
<feature type="repeat" description="TPR" evidence="3">
    <location>
        <begin position="33"/>
        <end position="66"/>
    </location>
</feature>